<keyword evidence="1" id="KW-1133">Transmembrane helix</keyword>
<gene>
    <name evidence="2" type="ORF">HYN59_13585</name>
</gene>
<protein>
    <recommendedName>
        <fullName evidence="4">DUF4258 domain-containing protein</fullName>
    </recommendedName>
</protein>
<name>A0A2S1R0J5_9FLAO</name>
<reference evidence="2 3" key="1">
    <citation type="submission" date="2018-04" db="EMBL/GenBank/DDBJ databases">
        <title>Genome sequencing of Flavobacterium sp. HYN0059.</title>
        <authorList>
            <person name="Yi H."/>
            <person name="Baek C."/>
        </authorList>
    </citation>
    <scope>NUCLEOTIDE SEQUENCE [LARGE SCALE GENOMIC DNA]</scope>
    <source>
        <strain evidence="2 3">HYN0059</strain>
    </source>
</reference>
<dbReference type="OrthoDB" id="1466970at2"/>
<proteinExistence type="predicted"/>
<keyword evidence="1" id="KW-0472">Membrane</keyword>
<evidence type="ECO:0000313" key="3">
    <source>
        <dbReference type="Proteomes" id="UP000244929"/>
    </source>
</evidence>
<dbReference type="InterPro" id="IPR025354">
    <property type="entry name" value="DUF4258"/>
</dbReference>
<accession>A0A2S1R0J5</accession>
<dbReference type="RefSeq" id="WP_108778781.1">
    <property type="nucleotide sequence ID" value="NZ_CP029186.1"/>
</dbReference>
<feature type="transmembrane region" description="Helical" evidence="1">
    <location>
        <begin position="7"/>
        <end position="25"/>
    </location>
</feature>
<dbReference type="Proteomes" id="UP000244929">
    <property type="component" value="Chromosome"/>
</dbReference>
<dbReference type="AlphaFoldDB" id="A0A2S1R0J5"/>
<sequence length="125" mass="14432">MKFVHRLAYYLLGFLIGGVFLYFIFSEKRTEFCYMPNCRVLKDIRTKGILISKQAEATLKEKWVTMDDIKRSLQYGDVDFSKSNKPNPGGGKLYVIEGKTIKDEPIVIEVVNFSDRAVLQDVKKQ</sequence>
<organism evidence="2 3">
    <name type="scientific">Flavobacterium album</name>
    <dbReference type="NCBI Taxonomy" id="2175091"/>
    <lineage>
        <taxon>Bacteria</taxon>
        <taxon>Pseudomonadati</taxon>
        <taxon>Bacteroidota</taxon>
        <taxon>Flavobacteriia</taxon>
        <taxon>Flavobacteriales</taxon>
        <taxon>Flavobacteriaceae</taxon>
        <taxon>Flavobacterium</taxon>
    </lineage>
</organism>
<evidence type="ECO:0008006" key="4">
    <source>
        <dbReference type="Google" id="ProtNLM"/>
    </source>
</evidence>
<dbReference type="EMBL" id="CP029186">
    <property type="protein sequence ID" value="AWH86079.1"/>
    <property type="molecule type" value="Genomic_DNA"/>
</dbReference>
<dbReference type="Pfam" id="PF14076">
    <property type="entry name" value="DUF4258"/>
    <property type="match status" value="1"/>
</dbReference>
<keyword evidence="1" id="KW-0812">Transmembrane</keyword>
<dbReference type="KEGG" id="falb:HYN59_13585"/>
<evidence type="ECO:0000313" key="2">
    <source>
        <dbReference type="EMBL" id="AWH86079.1"/>
    </source>
</evidence>
<evidence type="ECO:0000256" key="1">
    <source>
        <dbReference type="SAM" id="Phobius"/>
    </source>
</evidence>
<keyword evidence="3" id="KW-1185">Reference proteome</keyword>